<keyword evidence="5" id="KW-0732">Signal</keyword>
<keyword evidence="4" id="KW-0812">Transmembrane</keyword>
<dbReference type="AlphaFoldDB" id="A0AAD7N4P4"/>
<dbReference type="InterPro" id="IPR015915">
    <property type="entry name" value="Kelch-typ_b-propeller"/>
</dbReference>
<name>A0AAD7N4P4_9AGAR</name>
<sequence length="1063" mass="110896">MTLFFYIALLIPAVHSYSPASRWGQATSIITDSLFIQGGKQDPYNSEGYNSALAQDDLLYLSLGSSWSADSPPWQLLDPNNTSNSPGPAVAWHTLSAYNSSMLLVFGGMPSPTVPLATQPDSGWLLDVNNIQQPQFTQEPSDWGGEPIRRIHHAAVSSTTGEVYIFGGEKADGSLEPFSDNHVFDPNTDSFALLPTDNAPPALTGHAAVILPNGQIRLFGGLSPEGLVSFNTFYIFDTQTNSWSSETVTYGDVPQGRRAFASTLVDEHTLLIHGGSDAVFQNVLSDGWIYNITNTTWTSVSALEALGQRMDHFAVTYGEQVVFGFGYGPNGPANNSLAVFNPTSQSFQPSFIPPPPTTPVSPTIPIASASSTNPGQTFSLTDSITGSVHPTSTGKSGGGGGGGGGGNNGGGDGGGNGNGKPESATSKTTVIAIGTVLGIAALVAAGLGAVWYMRRQQRRRWAEGGVGGVFSPLRDEEGGSPGAGGAGGTPPAARMFDTPPSEKSIVGGAVESVGATLQSWGAWIAGAVGLGGVVGAGVAATERDKRRRRDMLADEDAQEFGWYEDDGHSSRLGRFRQGSGGSSWSLMNVFRPKPRREGSNASGMSFGSRVLSRGGSLLGHTEGPSEKDPFRDDIYLRDAAAAGGAGVLAAASRPQGRRQTSYASVTSVGSNNYVDPFADPIAEQDIAGPGSLLVNLNQGYSRTGPLSPVTEISRLSSEATTSRTGSSNDHGVLSPFSTISRSSFGFSSNSHHGSPALPLGASPAASPGLSSLPPRPQPRTTSILDMKPSQPDQPMQRSNTWWARFSNRSLLDRRSSRGSGTGAAEIRDPNPPPQRLGFVQEETPSVLRERSDGSDNSRVGPPASVYGRGRAGHGKSMSSIQTQQTADSEALERMGGNVDVMLRGNRQSGSTSTRGSEITHGGSIGGSIVGSIDEGQARRSLQASDADGPIYTSPVEMVPAAAFGLPSPPQAREPSPPVSPSRPALSTNSSSGSGSSSGAVSDRIKAYERRMSQDISTPPPATNTKQREERTKKRPTSNYGLVPRASLFVANPDHGAAGGSGDS</sequence>
<feature type="compositionally biased region" description="Low complexity" evidence="3">
    <location>
        <begin position="740"/>
        <end position="772"/>
    </location>
</feature>
<evidence type="ECO:0000256" key="3">
    <source>
        <dbReference type="SAM" id="MobiDB-lite"/>
    </source>
</evidence>
<accession>A0AAD7N4P4</accession>
<dbReference type="Gene3D" id="2.120.10.80">
    <property type="entry name" value="Kelch-type beta propeller"/>
    <property type="match status" value="2"/>
</dbReference>
<dbReference type="PANTHER" id="PTHR46093">
    <property type="entry name" value="ACYL-COA-BINDING DOMAIN-CONTAINING PROTEIN 5"/>
    <property type="match status" value="1"/>
</dbReference>
<feature type="compositionally biased region" description="Pro residues" evidence="3">
    <location>
        <begin position="966"/>
        <end position="980"/>
    </location>
</feature>
<evidence type="ECO:0000313" key="7">
    <source>
        <dbReference type="Proteomes" id="UP001215598"/>
    </source>
</evidence>
<reference evidence="6" key="1">
    <citation type="submission" date="2023-03" db="EMBL/GenBank/DDBJ databases">
        <title>Massive genome expansion in bonnet fungi (Mycena s.s.) driven by repeated elements and novel gene families across ecological guilds.</title>
        <authorList>
            <consortium name="Lawrence Berkeley National Laboratory"/>
            <person name="Harder C.B."/>
            <person name="Miyauchi S."/>
            <person name="Viragh M."/>
            <person name="Kuo A."/>
            <person name="Thoen E."/>
            <person name="Andreopoulos B."/>
            <person name="Lu D."/>
            <person name="Skrede I."/>
            <person name="Drula E."/>
            <person name="Henrissat B."/>
            <person name="Morin E."/>
            <person name="Kohler A."/>
            <person name="Barry K."/>
            <person name="LaButti K."/>
            <person name="Morin E."/>
            <person name="Salamov A."/>
            <person name="Lipzen A."/>
            <person name="Mereny Z."/>
            <person name="Hegedus B."/>
            <person name="Baldrian P."/>
            <person name="Stursova M."/>
            <person name="Weitz H."/>
            <person name="Taylor A."/>
            <person name="Grigoriev I.V."/>
            <person name="Nagy L.G."/>
            <person name="Martin F."/>
            <person name="Kauserud H."/>
        </authorList>
    </citation>
    <scope>NUCLEOTIDE SEQUENCE</scope>
    <source>
        <strain evidence="6">CBHHK182m</strain>
    </source>
</reference>
<gene>
    <name evidence="6" type="ORF">B0H16DRAFT_1855936</name>
</gene>
<dbReference type="PANTHER" id="PTHR46093:SF18">
    <property type="entry name" value="FIBRONECTIN TYPE-III DOMAIN-CONTAINING PROTEIN"/>
    <property type="match status" value="1"/>
</dbReference>
<feature type="compositionally biased region" description="Polar residues" evidence="3">
    <location>
        <begin position="713"/>
        <end position="739"/>
    </location>
</feature>
<proteinExistence type="predicted"/>
<keyword evidence="7" id="KW-1185">Reference proteome</keyword>
<feature type="compositionally biased region" description="Polar residues" evidence="3">
    <location>
        <begin position="368"/>
        <end position="394"/>
    </location>
</feature>
<evidence type="ECO:0000256" key="2">
    <source>
        <dbReference type="ARBA" id="ARBA00022737"/>
    </source>
</evidence>
<feature type="region of interest" description="Disordered" evidence="3">
    <location>
        <begin position="355"/>
        <end position="423"/>
    </location>
</feature>
<feature type="compositionally biased region" description="Gly residues" evidence="3">
    <location>
        <begin position="479"/>
        <end position="488"/>
    </location>
</feature>
<evidence type="ECO:0000256" key="4">
    <source>
        <dbReference type="SAM" id="Phobius"/>
    </source>
</evidence>
<dbReference type="EMBL" id="JARKIB010000082">
    <property type="protein sequence ID" value="KAJ7745743.1"/>
    <property type="molecule type" value="Genomic_DNA"/>
</dbReference>
<evidence type="ECO:0000256" key="1">
    <source>
        <dbReference type="ARBA" id="ARBA00022441"/>
    </source>
</evidence>
<feature type="compositionally biased region" description="Polar residues" evidence="3">
    <location>
        <begin position="876"/>
        <end position="887"/>
    </location>
</feature>
<feature type="compositionally biased region" description="Basic and acidic residues" evidence="3">
    <location>
        <begin position="1002"/>
        <end position="1012"/>
    </location>
</feature>
<organism evidence="6 7">
    <name type="scientific">Mycena metata</name>
    <dbReference type="NCBI Taxonomy" id="1033252"/>
    <lineage>
        <taxon>Eukaryota</taxon>
        <taxon>Fungi</taxon>
        <taxon>Dikarya</taxon>
        <taxon>Basidiomycota</taxon>
        <taxon>Agaricomycotina</taxon>
        <taxon>Agaricomycetes</taxon>
        <taxon>Agaricomycetidae</taxon>
        <taxon>Agaricales</taxon>
        <taxon>Marasmiineae</taxon>
        <taxon>Mycenaceae</taxon>
        <taxon>Mycena</taxon>
    </lineage>
</organism>
<feature type="region of interest" description="Disordered" evidence="3">
    <location>
        <begin position="466"/>
        <end position="496"/>
    </location>
</feature>
<feature type="compositionally biased region" description="Polar residues" evidence="3">
    <location>
        <begin position="790"/>
        <end position="801"/>
    </location>
</feature>
<feature type="compositionally biased region" description="Low complexity" evidence="3">
    <location>
        <begin position="989"/>
        <end position="998"/>
    </location>
</feature>
<evidence type="ECO:0008006" key="8">
    <source>
        <dbReference type="Google" id="ProtNLM"/>
    </source>
</evidence>
<feature type="signal peptide" evidence="5">
    <location>
        <begin position="1"/>
        <end position="16"/>
    </location>
</feature>
<keyword evidence="2" id="KW-0677">Repeat</keyword>
<comment type="caution">
    <text evidence="6">The sequence shown here is derived from an EMBL/GenBank/DDBJ whole genome shotgun (WGS) entry which is preliminary data.</text>
</comment>
<keyword evidence="4" id="KW-0472">Membrane</keyword>
<feature type="compositionally biased region" description="Gly residues" evidence="3">
    <location>
        <begin position="395"/>
        <end position="418"/>
    </location>
</feature>
<feature type="compositionally biased region" description="Polar residues" evidence="3">
    <location>
        <begin position="905"/>
        <end position="914"/>
    </location>
</feature>
<dbReference type="SUPFAM" id="SSF117281">
    <property type="entry name" value="Kelch motif"/>
    <property type="match status" value="1"/>
</dbReference>
<protein>
    <recommendedName>
        <fullName evidence="8">Galactose oxidase</fullName>
    </recommendedName>
</protein>
<keyword evidence="4" id="KW-1133">Transmembrane helix</keyword>
<keyword evidence="1" id="KW-0880">Kelch repeat</keyword>
<feature type="chain" id="PRO_5042211556" description="Galactose oxidase" evidence="5">
    <location>
        <begin position="17"/>
        <end position="1063"/>
    </location>
</feature>
<dbReference type="Proteomes" id="UP001215598">
    <property type="component" value="Unassembled WGS sequence"/>
</dbReference>
<feature type="region of interest" description="Disordered" evidence="3">
    <location>
        <begin position="703"/>
        <end position="1063"/>
    </location>
</feature>
<evidence type="ECO:0000256" key="5">
    <source>
        <dbReference type="SAM" id="SignalP"/>
    </source>
</evidence>
<dbReference type="Pfam" id="PF24681">
    <property type="entry name" value="Kelch_KLHDC2_KLHL20_DRC7"/>
    <property type="match status" value="1"/>
</dbReference>
<evidence type="ECO:0000313" key="6">
    <source>
        <dbReference type="EMBL" id="KAJ7745743.1"/>
    </source>
</evidence>
<feature type="transmembrane region" description="Helical" evidence="4">
    <location>
        <begin position="430"/>
        <end position="452"/>
    </location>
</feature>